<dbReference type="OrthoDB" id="1176785at2"/>
<gene>
    <name evidence="2" type="ORF">SAMN05192540_1426</name>
</gene>
<evidence type="ECO:0000313" key="2">
    <source>
        <dbReference type="EMBL" id="SEB74256.1"/>
    </source>
</evidence>
<protein>
    <recommendedName>
        <fullName evidence="4">Complex I intermediate-associated protein 30 (CIA30)</fullName>
    </recommendedName>
</protein>
<dbReference type="RefSeq" id="WP_139254368.1">
    <property type="nucleotide sequence ID" value="NZ_FNTB01000001.1"/>
</dbReference>
<sequence length="198" mass="22431">MKIVTLLFICTASITMNAQLVLDDFTSGEINHLTFTDMNENRKLQTGNHIIGQHRQVFAKLNQNPFEHNMQLSIKKGLLVMSYGYDTRGTTYLNYGVNKNGNAPLNIDASKYKSLKVEFEAKSTVNGINLNLFTNTTYAAYGKHVPAREGKFVFTIPFSEIKPTGDDFTFSDIDFIRLQFDSRSKTGCNMAISKIWFE</sequence>
<feature type="signal peptide" evidence="1">
    <location>
        <begin position="1"/>
        <end position="18"/>
    </location>
</feature>
<organism evidence="2 3">
    <name type="scientific">Maribacter dokdonensis</name>
    <dbReference type="NCBI Taxonomy" id="320912"/>
    <lineage>
        <taxon>Bacteria</taxon>
        <taxon>Pseudomonadati</taxon>
        <taxon>Bacteroidota</taxon>
        <taxon>Flavobacteriia</taxon>
        <taxon>Flavobacteriales</taxon>
        <taxon>Flavobacteriaceae</taxon>
        <taxon>Maribacter</taxon>
    </lineage>
</organism>
<feature type="chain" id="PRO_5010278194" description="Complex I intermediate-associated protein 30 (CIA30)" evidence="1">
    <location>
        <begin position="19"/>
        <end position="198"/>
    </location>
</feature>
<name>A0A1H4LUD3_9FLAO</name>
<dbReference type="Proteomes" id="UP000183038">
    <property type="component" value="Unassembled WGS sequence"/>
</dbReference>
<dbReference type="EMBL" id="FNTB01000001">
    <property type="protein sequence ID" value="SEB74256.1"/>
    <property type="molecule type" value="Genomic_DNA"/>
</dbReference>
<evidence type="ECO:0000313" key="3">
    <source>
        <dbReference type="Proteomes" id="UP000183038"/>
    </source>
</evidence>
<reference evidence="2 3" key="1">
    <citation type="submission" date="2016-10" db="EMBL/GenBank/DDBJ databases">
        <authorList>
            <person name="de Groot N.N."/>
        </authorList>
    </citation>
    <scope>NUCLEOTIDE SEQUENCE [LARGE SCALE GENOMIC DNA]</scope>
    <source>
        <strain evidence="2 3">MAR_2009_71</strain>
    </source>
</reference>
<evidence type="ECO:0000256" key="1">
    <source>
        <dbReference type="SAM" id="SignalP"/>
    </source>
</evidence>
<evidence type="ECO:0008006" key="4">
    <source>
        <dbReference type="Google" id="ProtNLM"/>
    </source>
</evidence>
<proteinExistence type="predicted"/>
<dbReference type="AlphaFoldDB" id="A0A1H4LUD3"/>
<accession>A0A1H4LUD3</accession>
<keyword evidence="1" id="KW-0732">Signal</keyword>